<dbReference type="EMBL" id="IACM01146617">
    <property type="protein sequence ID" value="LAB40719.1"/>
    <property type="molecule type" value="Transcribed_RNA"/>
</dbReference>
<dbReference type="Gene3D" id="3.30.160.60">
    <property type="entry name" value="Classic Zinc Finger"/>
    <property type="match status" value="3"/>
</dbReference>
<feature type="domain" description="C2H2-type" evidence="11">
    <location>
        <begin position="58"/>
        <end position="85"/>
    </location>
</feature>
<dbReference type="GO" id="GO:0008270">
    <property type="term" value="F:zinc ion binding"/>
    <property type="evidence" value="ECO:0007669"/>
    <property type="project" value="UniProtKB-KW"/>
</dbReference>
<sequence length="106" mass="12200">MCVFCGKNFNLTNHERDQAGKTPHACSVCGRSCSGKANLLRHMRNPHGGDVIFMLHLILCSLCEKHFRRRSNFMNHERIHTEENPERCPACGKSFWTKTYLDYNSG</sequence>
<evidence type="ECO:0000256" key="10">
    <source>
        <dbReference type="PROSITE-ProRule" id="PRU00042"/>
    </source>
</evidence>
<reference evidence="12" key="2">
    <citation type="submission" date="2017-11" db="EMBL/GenBank/DDBJ databases">
        <title>Coralsnake Venomics: Analyses of Venom Gland Transcriptomes and Proteomes of Six Brazilian Taxa.</title>
        <authorList>
            <person name="Aird S.D."/>
            <person name="Jorge da Silva N."/>
            <person name="Qiu L."/>
            <person name="Villar-Briones A."/>
            <person name="Aparecida-Saddi V."/>
            <person name="Campos-Telles M.P."/>
            <person name="Grau M."/>
            <person name="Mikheyev A.S."/>
        </authorList>
    </citation>
    <scope>NUCLEOTIDE SEQUENCE</scope>
    <source>
        <tissue evidence="12">Venom_gland</tissue>
    </source>
</reference>
<dbReference type="GO" id="GO:0000978">
    <property type="term" value="F:RNA polymerase II cis-regulatory region sequence-specific DNA binding"/>
    <property type="evidence" value="ECO:0007669"/>
    <property type="project" value="TreeGrafter"/>
</dbReference>
<dbReference type="FunFam" id="3.30.160.60:FF:000446">
    <property type="entry name" value="Zinc finger protein"/>
    <property type="match status" value="1"/>
</dbReference>
<evidence type="ECO:0000256" key="7">
    <source>
        <dbReference type="ARBA" id="ARBA00023125"/>
    </source>
</evidence>
<evidence type="ECO:0000256" key="9">
    <source>
        <dbReference type="ARBA" id="ARBA00023242"/>
    </source>
</evidence>
<name>A0A2D4N6B9_9SAUR</name>
<dbReference type="PROSITE" id="PS00028">
    <property type="entry name" value="ZINC_FINGER_C2H2_1"/>
    <property type="match status" value="2"/>
</dbReference>
<reference evidence="12" key="1">
    <citation type="submission" date="2017-07" db="EMBL/GenBank/DDBJ databases">
        <authorList>
            <person name="Mikheyev A."/>
            <person name="Grau M."/>
        </authorList>
    </citation>
    <scope>NUCLEOTIDE SEQUENCE</scope>
    <source>
        <tissue evidence="12">Venom_gland</tissue>
    </source>
</reference>
<accession>A0A2D4N6B9</accession>
<dbReference type="GO" id="GO:0001227">
    <property type="term" value="F:DNA-binding transcription repressor activity, RNA polymerase II-specific"/>
    <property type="evidence" value="ECO:0007669"/>
    <property type="project" value="TreeGrafter"/>
</dbReference>
<dbReference type="PROSITE" id="PS50157">
    <property type="entry name" value="ZINC_FINGER_C2H2_2"/>
    <property type="match status" value="2"/>
</dbReference>
<dbReference type="Pfam" id="PF00096">
    <property type="entry name" value="zf-C2H2"/>
    <property type="match status" value="2"/>
</dbReference>
<keyword evidence="9" id="KW-0539">Nucleus</keyword>
<evidence type="ECO:0000259" key="11">
    <source>
        <dbReference type="PROSITE" id="PS50157"/>
    </source>
</evidence>
<keyword evidence="6" id="KW-0805">Transcription regulation</keyword>
<keyword evidence="8" id="KW-0804">Transcription</keyword>
<dbReference type="EMBL" id="IACM01146620">
    <property type="protein sequence ID" value="LAB40725.1"/>
    <property type="molecule type" value="Transcribed_RNA"/>
</dbReference>
<evidence type="ECO:0000256" key="8">
    <source>
        <dbReference type="ARBA" id="ARBA00023163"/>
    </source>
</evidence>
<evidence type="ECO:0000256" key="2">
    <source>
        <dbReference type="ARBA" id="ARBA00022723"/>
    </source>
</evidence>
<dbReference type="PANTHER" id="PTHR24399">
    <property type="entry name" value="ZINC FINGER AND BTB DOMAIN-CONTAINING"/>
    <property type="match status" value="1"/>
</dbReference>
<organism evidence="12">
    <name type="scientific">Micrurus spixii</name>
    <name type="common">Amazon coral snake</name>
    <dbReference type="NCBI Taxonomy" id="129469"/>
    <lineage>
        <taxon>Eukaryota</taxon>
        <taxon>Metazoa</taxon>
        <taxon>Chordata</taxon>
        <taxon>Craniata</taxon>
        <taxon>Vertebrata</taxon>
        <taxon>Euteleostomi</taxon>
        <taxon>Lepidosauria</taxon>
        <taxon>Squamata</taxon>
        <taxon>Bifurcata</taxon>
        <taxon>Unidentata</taxon>
        <taxon>Episquamata</taxon>
        <taxon>Toxicofera</taxon>
        <taxon>Serpentes</taxon>
        <taxon>Colubroidea</taxon>
        <taxon>Elapidae</taxon>
        <taxon>Elapinae</taxon>
        <taxon>Micrurus</taxon>
    </lineage>
</organism>
<dbReference type="AlphaFoldDB" id="A0A2D4N6B9"/>
<feature type="domain" description="C2H2-type" evidence="11">
    <location>
        <begin position="24"/>
        <end position="52"/>
    </location>
</feature>
<proteinExistence type="predicted"/>
<dbReference type="InterPro" id="IPR013087">
    <property type="entry name" value="Znf_C2H2_type"/>
</dbReference>
<evidence type="ECO:0000256" key="4">
    <source>
        <dbReference type="ARBA" id="ARBA00022771"/>
    </source>
</evidence>
<evidence type="ECO:0000256" key="1">
    <source>
        <dbReference type="ARBA" id="ARBA00004123"/>
    </source>
</evidence>
<dbReference type="FunFam" id="3.30.160.60:FF:000045">
    <property type="entry name" value="ZFP69 zinc finger protein B"/>
    <property type="match status" value="1"/>
</dbReference>
<comment type="subcellular location">
    <subcellularLocation>
        <location evidence="1">Nucleus</location>
    </subcellularLocation>
</comment>
<keyword evidence="3" id="KW-0677">Repeat</keyword>
<dbReference type="GO" id="GO:0005654">
    <property type="term" value="C:nucleoplasm"/>
    <property type="evidence" value="ECO:0007669"/>
    <property type="project" value="TreeGrafter"/>
</dbReference>
<protein>
    <recommendedName>
        <fullName evidence="11">C2H2-type domain-containing protein</fullName>
    </recommendedName>
</protein>
<evidence type="ECO:0000256" key="6">
    <source>
        <dbReference type="ARBA" id="ARBA00023015"/>
    </source>
</evidence>
<dbReference type="InterPro" id="IPR036236">
    <property type="entry name" value="Znf_C2H2_sf"/>
</dbReference>
<dbReference type="SUPFAM" id="SSF57667">
    <property type="entry name" value="beta-beta-alpha zinc fingers"/>
    <property type="match status" value="2"/>
</dbReference>
<dbReference type="PANTHER" id="PTHR24399:SF70">
    <property type="entry name" value="C2H2-TYPE DOMAIN-CONTAINING PROTEIN"/>
    <property type="match status" value="1"/>
</dbReference>
<keyword evidence="2" id="KW-0479">Metal-binding</keyword>
<keyword evidence="7" id="KW-0238">DNA-binding</keyword>
<evidence type="ECO:0000313" key="12">
    <source>
        <dbReference type="EMBL" id="LAB40719.1"/>
    </source>
</evidence>
<evidence type="ECO:0000256" key="3">
    <source>
        <dbReference type="ARBA" id="ARBA00022737"/>
    </source>
</evidence>
<keyword evidence="5" id="KW-0862">Zinc</keyword>
<dbReference type="SMART" id="SM00355">
    <property type="entry name" value="ZnF_C2H2"/>
    <property type="match status" value="2"/>
</dbReference>
<evidence type="ECO:0000256" key="5">
    <source>
        <dbReference type="ARBA" id="ARBA00022833"/>
    </source>
</evidence>
<keyword evidence="4 10" id="KW-0863">Zinc-finger</keyword>